<reference evidence="2 3" key="1">
    <citation type="submission" date="2023-03" db="EMBL/GenBank/DDBJ databases">
        <title>Mating type loci evolution in Malassezia.</title>
        <authorList>
            <person name="Coelho M.A."/>
        </authorList>
    </citation>
    <scope>NUCLEOTIDE SEQUENCE [LARGE SCALE GENOMIC DNA]</scope>
    <source>
        <strain evidence="2 3">CBS 9725</strain>
    </source>
</reference>
<dbReference type="Gene3D" id="1.10.10.10">
    <property type="entry name" value="Winged helix-like DNA-binding domain superfamily/Winged helix DNA-binding domain"/>
    <property type="match status" value="1"/>
</dbReference>
<dbReference type="InterPro" id="IPR036390">
    <property type="entry name" value="WH_DNA-bd_sf"/>
</dbReference>
<proteinExistence type="predicted"/>
<dbReference type="SUPFAM" id="SSF46785">
    <property type="entry name" value="Winged helix' DNA-binding domain"/>
    <property type="match status" value="1"/>
</dbReference>
<sequence>MIQLILAHLVKQDHAIYHPPLPKGVKPPDYSQMQASRETRAESSSCASRPALSYGESACNQVLVLWKSPEEWGNALYEWSIMTLHEILTSTFVERSNMPPLLLRIALQTQVRKDRAQIFSVTTDRWSSLRGAGDLLAQATDESMLDLGVKFV</sequence>
<evidence type="ECO:0000313" key="2">
    <source>
        <dbReference type="EMBL" id="WFD00098.1"/>
    </source>
</evidence>
<feature type="region of interest" description="Disordered" evidence="1">
    <location>
        <begin position="20"/>
        <end position="44"/>
    </location>
</feature>
<feature type="compositionally biased region" description="Polar residues" evidence="1">
    <location>
        <begin position="31"/>
        <end position="44"/>
    </location>
</feature>
<gene>
    <name evidence="2" type="ORF">MYAM1_002844</name>
</gene>
<dbReference type="EMBL" id="CP119946">
    <property type="protein sequence ID" value="WFD00098.1"/>
    <property type="molecule type" value="Genomic_DNA"/>
</dbReference>
<dbReference type="AlphaFoldDB" id="A0AAJ5YUP3"/>
<keyword evidence="3" id="KW-1185">Reference proteome</keyword>
<dbReference type="Proteomes" id="UP001219567">
    <property type="component" value="Chromosome 4"/>
</dbReference>
<protein>
    <submittedName>
        <fullName evidence="2">Uncharacterized protein</fullName>
    </submittedName>
</protein>
<evidence type="ECO:0000256" key="1">
    <source>
        <dbReference type="SAM" id="MobiDB-lite"/>
    </source>
</evidence>
<name>A0AAJ5YUP3_9BASI</name>
<dbReference type="InterPro" id="IPR036388">
    <property type="entry name" value="WH-like_DNA-bd_sf"/>
</dbReference>
<evidence type="ECO:0000313" key="3">
    <source>
        <dbReference type="Proteomes" id="UP001219567"/>
    </source>
</evidence>
<accession>A0AAJ5YUP3</accession>
<organism evidence="2 3">
    <name type="scientific">Malassezia yamatoensis</name>
    <dbReference type="NCBI Taxonomy" id="253288"/>
    <lineage>
        <taxon>Eukaryota</taxon>
        <taxon>Fungi</taxon>
        <taxon>Dikarya</taxon>
        <taxon>Basidiomycota</taxon>
        <taxon>Ustilaginomycotina</taxon>
        <taxon>Malasseziomycetes</taxon>
        <taxon>Malasseziales</taxon>
        <taxon>Malasseziaceae</taxon>
        <taxon>Malassezia</taxon>
    </lineage>
</organism>